<reference evidence="5" key="1">
    <citation type="submission" date="2025-08" db="UniProtKB">
        <authorList>
            <consortium name="Ensembl"/>
        </authorList>
    </citation>
    <scope>IDENTIFICATION</scope>
</reference>
<feature type="compositionally biased region" description="Basic residues" evidence="3">
    <location>
        <begin position="1"/>
        <end position="13"/>
    </location>
</feature>
<dbReference type="InterPro" id="IPR000504">
    <property type="entry name" value="RRM_dom"/>
</dbReference>
<dbReference type="InterPro" id="IPR012677">
    <property type="entry name" value="Nucleotide-bd_a/b_plait_sf"/>
</dbReference>
<dbReference type="InterPro" id="IPR035979">
    <property type="entry name" value="RBD_domain_sf"/>
</dbReference>
<protein>
    <recommendedName>
        <fullName evidence="4">RRM domain-containing protein</fullName>
    </recommendedName>
</protein>
<dbReference type="Proteomes" id="UP000694416">
    <property type="component" value="Unplaced"/>
</dbReference>
<dbReference type="AlphaFoldDB" id="A0A8C9G8I6"/>
<feature type="domain" description="RRM" evidence="4">
    <location>
        <begin position="601"/>
        <end position="661"/>
    </location>
</feature>
<evidence type="ECO:0000256" key="2">
    <source>
        <dbReference type="PROSITE-ProRule" id="PRU00176"/>
    </source>
</evidence>
<organism evidence="5 6">
    <name type="scientific">Piliocolobus tephrosceles</name>
    <name type="common">Ugandan red Colobus</name>
    <dbReference type="NCBI Taxonomy" id="591936"/>
    <lineage>
        <taxon>Eukaryota</taxon>
        <taxon>Metazoa</taxon>
        <taxon>Chordata</taxon>
        <taxon>Craniata</taxon>
        <taxon>Vertebrata</taxon>
        <taxon>Euteleostomi</taxon>
        <taxon>Mammalia</taxon>
        <taxon>Eutheria</taxon>
        <taxon>Euarchontoglires</taxon>
        <taxon>Primates</taxon>
        <taxon>Haplorrhini</taxon>
        <taxon>Catarrhini</taxon>
        <taxon>Cercopithecidae</taxon>
        <taxon>Colobinae</taxon>
        <taxon>Piliocolobus</taxon>
    </lineage>
</organism>
<dbReference type="SMART" id="SM00360">
    <property type="entry name" value="RRM"/>
    <property type="match status" value="2"/>
</dbReference>
<evidence type="ECO:0000256" key="1">
    <source>
        <dbReference type="ARBA" id="ARBA00022884"/>
    </source>
</evidence>
<dbReference type="PROSITE" id="PS50102">
    <property type="entry name" value="RRM"/>
    <property type="match status" value="2"/>
</dbReference>
<proteinExistence type="predicted"/>
<accession>A0A8C9G8I6</accession>
<dbReference type="FunFam" id="3.30.70.330:FF:000039">
    <property type="entry name" value="U1 small nuclear ribonucleoprotein A"/>
    <property type="match status" value="1"/>
</dbReference>
<keyword evidence="6" id="KW-1185">Reference proteome</keyword>
<feature type="compositionally biased region" description="Low complexity" evidence="3">
    <location>
        <begin position="156"/>
        <end position="166"/>
    </location>
</feature>
<keyword evidence="1 2" id="KW-0694">RNA-binding</keyword>
<feature type="compositionally biased region" description="Basic and acidic residues" evidence="3">
    <location>
        <begin position="138"/>
        <end position="152"/>
    </location>
</feature>
<dbReference type="CDD" id="cd12246">
    <property type="entry name" value="RRM1_U1A_like"/>
    <property type="match status" value="1"/>
</dbReference>
<dbReference type="Ensembl" id="ENSPTET00000000401.1">
    <property type="protein sequence ID" value="ENSPTEP00000000262.1"/>
    <property type="gene ID" value="ENSPTEG00000000329.1"/>
</dbReference>
<feature type="domain" description="RRM" evidence="4">
    <location>
        <begin position="366"/>
        <end position="445"/>
    </location>
</feature>
<dbReference type="PANTHER" id="PTHR10501">
    <property type="entry name" value="U1 SMALL NUCLEAR RIBONUCLEOPROTEIN A/U2 SMALL NUCLEAR RIBONUCLEOPROTEIN B"/>
    <property type="match status" value="1"/>
</dbReference>
<feature type="region of interest" description="Disordered" evidence="3">
    <location>
        <begin position="120"/>
        <end position="184"/>
    </location>
</feature>
<evidence type="ECO:0000259" key="4">
    <source>
        <dbReference type="PROSITE" id="PS50102"/>
    </source>
</evidence>
<evidence type="ECO:0000313" key="6">
    <source>
        <dbReference type="Proteomes" id="UP000694416"/>
    </source>
</evidence>
<dbReference type="SUPFAM" id="SSF54928">
    <property type="entry name" value="RNA-binding domain, RBD"/>
    <property type="match status" value="1"/>
</dbReference>
<dbReference type="Pfam" id="PF00076">
    <property type="entry name" value="RRM_1"/>
    <property type="match status" value="2"/>
</dbReference>
<dbReference type="GO" id="GO:0003723">
    <property type="term" value="F:RNA binding"/>
    <property type="evidence" value="ECO:0007669"/>
    <property type="project" value="UniProtKB-UniRule"/>
</dbReference>
<evidence type="ECO:0000256" key="3">
    <source>
        <dbReference type="SAM" id="MobiDB-lite"/>
    </source>
</evidence>
<feature type="region of interest" description="Disordered" evidence="3">
    <location>
        <begin position="1"/>
        <end position="20"/>
    </location>
</feature>
<sequence length="694" mass="78894">MNNNVGKKKRTRNKYNDPLESFTNSNLIPLNHNRFSATINNDSNCNTNNINTPSGTHNFVNDFNSNTQKTSEYPIANDIANGSIGINLDMTSGKYESAFNSNNSKNQTNLLNESNNENDIMTHNTINMNGEKNTNSPDDERSANDMDSESGKSDFNNISNSGNGDNNNKKKRRKSEKKNDINNNIICDNNSNILPPVPSHSPNNMTEYYNPSINYNAFNNTMGNVNPTYNNPYMSTMSPPTGNMFSNATPNTSTPNIPTPNIPTPNIPTPNIPTPNIPTPNIPTLNPPTPYAPTPNPPTPNAPTPNVATTTNNNNMLPPSQMHIYHPSQPNMLYNTFYNYMNGKHYLKYMKYNKIIPTDSTISPNPTLYIKNLNDKIKTEEMKKTLKELFQPYGTIEDLIVMKSFWRKGQAWVVYDNIDSSTKALNSMQGFVLYGKYMQINYSHNKSDVHAKKDGTFVERSKLPKKPKQILEREKKQAEIFEFMHKSYLEMQKQNLQAMHNIEQKKKEKIDLSQIDKQALIAKAQAKAHEEKNKKKMEMLSKTNTMGNNTNSNNNTSNNLINANPINNNIINHNNSNIYHPTYYAMNSFIPIQNNVVPPCKVLFVENVVENVNTQEFNDIFKKFAGFIEARIIPSRHVAFVDYADENSATYAMKCKKKKNGIYQSVCISPYTCVCMYMHEQTDFTYAYFYIYVG</sequence>
<dbReference type="Gene3D" id="3.30.70.330">
    <property type="match status" value="2"/>
</dbReference>
<reference evidence="5" key="2">
    <citation type="submission" date="2025-09" db="UniProtKB">
        <authorList>
            <consortium name="Ensembl"/>
        </authorList>
    </citation>
    <scope>IDENTIFICATION</scope>
</reference>
<evidence type="ECO:0000313" key="5">
    <source>
        <dbReference type="Ensembl" id="ENSPTEP00000000262.1"/>
    </source>
</evidence>
<name>A0A8C9G8I6_9PRIM</name>
<feature type="compositionally biased region" description="Polar residues" evidence="3">
    <location>
        <begin position="120"/>
        <end position="136"/>
    </location>
</feature>